<comment type="caution">
    <text evidence="12">The sequence shown here is derived from an EMBL/GenBank/DDBJ whole genome shotgun (WGS) entry which is preliminary data.</text>
</comment>
<organism evidence="12 13">
    <name type="scientific">Yinghuangia aomiensis</name>
    <dbReference type="NCBI Taxonomy" id="676205"/>
    <lineage>
        <taxon>Bacteria</taxon>
        <taxon>Bacillati</taxon>
        <taxon>Actinomycetota</taxon>
        <taxon>Actinomycetes</taxon>
        <taxon>Kitasatosporales</taxon>
        <taxon>Streptomycetaceae</taxon>
        <taxon>Yinghuangia</taxon>
    </lineage>
</organism>
<dbReference type="CDD" id="cd11322">
    <property type="entry name" value="AmyAc_Glg_BE"/>
    <property type="match status" value="1"/>
</dbReference>
<dbReference type="NCBIfam" id="TIGR01515">
    <property type="entry name" value="branching_enzym"/>
    <property type="match status" value="1"/>
</dbReference>
<keyword evidence="4 9" id="KW-0321">Glycogen metabolism</keyword>
<evidence type="ECO:0000256" key="1">
    <source>
        <dbReference type="ARBA" id="ARBA00000826"/>
    </source>
</evidence>
<dbReference type="Gene3D" id="3.20.20.80">
    <property type="entry name" value="Glycosidases"/>
    <property type="match status" value="1"/>
</dbReference>
<evidence type="ECO:0000256" key="3">
    <source>
        <dbReference type="ARBA" id="ARBA00009000"/>
    </source>
</evidence>
<evidence type="ECO:0000256" key="5">
    <source>
        <dbReference type="ARBA" id="ARBA00022676"/>
    </source>
</evidence>
<comment type="function">
    <text evidence="9">Catalyzes the formation of the alpha-1,6-glucosidic linkages in glycogen by scission of a 1,4-alpha-linked oligosaccharide from growing alpha-1,4-glucan chains and the subsequent attachment of the oligosaccharide to the alpha-1,6 position.</text>
</comment>
<dbReference type="InterPro" id="IPR006047">
    <property type="entry name" value="GH13_cat_dom"/>
</dbReference>
<keyword evidence="8 9" id="KW-0119">Carbohydrate metabolism</keyword>
<feature type="region of interest" description="Disordered" evidence="10">
    <location>
        <begin position="1"/>
        <end position="62"/>
    </location>
</feature>
<dbReference type="Gene3D" id="2.60.40.10">
    <property type="entry name" value="Immunoglobulins"/>
    <property type="match status" value="2"/>
</dbReference>
<evidence type="ECO:0000313" key="13">
    <source>
        <dbReference type="Proteomes" id="UP001500466"/>
    </source>
</evidence>
<dbReference type="InterPro" id="IPR013783">
    <property type="entry name" value="Ig-like_fold"/>
</dbReference>
<dbReference type="PANTHER" id="PTHR43651">
    <property type="entry name" value="1,4-ALPHA-GLUCAN-BRANCHING ENZYME"/>
    <property type="match status" value="1"/>
</dbReference>
<comment type="pathway">
    <text evidence="2 9">Glycan biosynthesis; glycogen biosynthesis.</text>
</comment>
<dbReference type="InterPro" id="IPR037439">
    <property type="entry name" value="Branching_enzy"/>
</dbReference>
<dbReference type="InterPro" id="IPR054169">
    <property type="entry name" value="GlgB_N"/>
</dbReference>
<dbReference type="Pfam" id="PF02922">
    <property type="entry name" value="CBM_48"/>
    <property type="match status" value="1"/>
</dbReference>
<keyword evidence="5 9" id="KW-0328">Glycosyltransferase</keyword>
<gene>
    <name evidence="9 12" type="primary">glgB</name>
    <name evidence="12" type="ORF">GCM10023205_00850</name>
</gene>
<comment type="similarity">
    <text evidence="3 9">Belongs to the glycosyl hydrolase 13 family. GlgB subfamily.</text>
</comment>
<evidence type="ECO:0000259" key="11">
    <source>
        <dbReference type="SMART" id="SM00642"/>
    </source>
</evidence>
<feature type="domain" description="Glycosyl hydrolase family 13 catalytic" evidence="11">
    <location>
        <begin position="310"/>
        <end position="661"/>
    </location>
</feature>
<dbReference type="PIRSF" id="PIRSF000463">
    <property type="entry name" value="GlgB"/>
    <property type="match status" value="1"/>
</dbReference>
<sequence>MTPTHLVGPVDSAPGSAPESGPEPGPEHGRANGRANGSAAPVVPAAAAAPGDAVRARPGTPVDEGELRRLLDAAHYDPHSVLGPHPGKDGVSLRVLRPWAERVVAVVGAERYELPHEADGLFNGLLPAPAGAPVPDYRLEVTYEDGTVLAVDDPYRFLPTLGELDLHLISEGRHEELWTVLGAHVRAYETPGGAVTGTAFAVWAPNAQGVRLVGDFNYWDGTGFPMRSLGRSGVWELFVPDIADGATYKFEILGRDGHLRQKADPLAFATEAPPQTASVVSTSWYAWGDDAWMASRAGRLHHAQPMSVYEVHLGSWKPGLSYRELAAELPRYVRDMGFTHVEFMPVAEHPFGGSWGYQVTSYYAPTSRFGSPDEFRMLVDALHQAGIGVIVDWVPAHFPKDDWALARFDGTPLYEHPDPRRGEHPDWGTLVFDYGRHEVRNFLVANAVFWAKEFHVDGIRVDAVASMLYLDYSREGGDWAPNEHGGRENWDAVRFLQEMNATLYRRMPGIVTIAEESTAWDGVTRPTDHGGLGFGLKWNMGWMHDSLVYIQKEPIHRQFHHNEITFSLMYAWSENYVLPISHDEVVHGKQSLLHKMPGDRWQQMANVRAYLGFMWSHPGKQLLYMGTEFAQDAEWSEAHGLDWWLLDHAEHQGVQRLVRDLNAVYRGNPALWSRDTTPDGFTWIDGGNAADNLLSYIRHGADGELLVAVVNFSPVVRPGFGIRLPQPGVWREVLNSDAAVYGGSDVRNPQDIVADESGLATITVPPLATVWLKPH</sequence>
<dbReference type="Pfam" id="PF22019">
    <property type="entry name" value="GlgB_N"/>
    <property type="match status" value="1"/>
</dbReference>
<dbReference type="SUPFAM" id="SSF51445">
    <property type="entry name" value="(Trans)glycosidases"/>
    <property type="match status" value="1"/>
</dbReference>
<evidence type="ECO:0000256" key="8">
    <source>
        <dbReference type="ARBA" id="ARBA00023277"/>
    </source>
</evidence>
<dbReference type="Pfam" id="PF02806">
    <property type="entry name" value="Alpha-amylase_C"/>
    <property type="match status" value="1"/>
</dbReference>
<dbReference type="CDD" id="cd02855">
    <property type="entry name" value="E_set_GBE_prok_N"/>
    <property type="match status" value="1"/>
</dbReference>
<dbReference type="Gene3D" id="2.60.40.1180">
    <property type="entry name" value="Golgi alpha-mannosidase II"/>
    <property type="match status" value="1"/>
</dbReference>
<evidence type="ECO:0000256" key="9">
    <source>
        <dbReference type="HAMAP-Rule" id="MF_00685"/>
    </source>
</evidence>
<dbReference type="InterPro" id="IPR013780">
    <property type="entry name" value="Glyco_hydro_b"/>
</dbReference>
<protein>
    <recommendedName>
        <fullName evidence="9">1,4-alpha-glucan branching enzyme GlgB</fullName>
        <ecNumber evidence="9">2.4.1.18</ecNumber>
    </recommendedName>
    <alternativeName>
        <fullName evidence="9">1,4-alpha-D-glucan:1,4-alpha-D-glucan 6-glucosyl-transferase</fullName>
    </alternativeName>
    <alternativeName>
        <fullName evidence="9">Alpha-(1-&gt;4)-glucan branching enzyme</fullName>
    </alternativeName>
    <alternativeName>
        <fullName evidence="9">Glycogen branching enzyme</fullName>
        <shortName evidence="9">BE</shortName>
    </alternativeName>
</protein>
<feature type="active site" description="Proton donor" evidence="9">
    <location>
        <position position="515"/>
    </location>
</feature>
<evidence type="ECO:0000256" key="6">
    <source>
        <dbReference type="ARBA" id="ARBA00022679"/>
    </source>
</evidence>
<keyword evidence="13" id="KW-1185">Reference proteome</keyword>
<evidence type="ECO:0000256" key="10">
    <source>
        <dbReference type="SAM" id="MobiDB-lite"/>
    </source>
</evidence>
<dbReference type="NCBIfam" id="NF003811">
    <property type="entry name" value="PRK05402.1"/>
    <property type="match status" value="1"/>
</dbReference>
<accession>A0ABP9GJ46</accession>
<dbReference type="SMART" id="SM00642">
    <property type="entry name" value="Aamy"/>
    <property type="match status" value="1"/>
</dbReference>
<dbReference type="NCBIfam" id="NF008967">
    <property type="entry name" value="PRK12313.1"/>
    <property type="match status" value="1"/>
</dbReference>
<dbReference type="EMBL" id="BAABHS010000001">
    <property type="protein sequence ID" value="GAA4945053.1"/>
    <property type="molecule type" value="Genomic_DNA"/>
</dbReference>
<dbReference type="PANTHER" id="PTHR43651:SF3">
    <property type="entry name" value="1,4-ALPHA-GLUCAN-BRANCHING ENZYME"/>
    <property type="match status" value="1"/>
</dbReference>
<dbReference type="InterPro" id="IPR044143">
    <property type="entry name" value="GlgB_N_E_set_prok"/>
</dbReference>
<keyword evidence="6 9" id="KW-0808">Transferase</keyword>
<reference evidence="13" key="1">
    <citation type="journal article" date="2019" name="Int. J. Syst. Evol. Microbiol.">
        <title>The Global Catalogue of Microorganisms (GCM) 10K type strain sequencing project: providing services to taxonomists for standard genome sequencing and annotation.</title>
        <authorList>
            <consortium name="The Broad Institute Genomics Platform"/>
            <consortium name="The Broad Institute Genome Sequencing Center for Infectious Disease"/>
            <person name="Wu L."/>
            <person name="Ma J."/>
        </authorList>
    </citation>
    <scope>NUCLEOTIDE SEQUENCE [LARGE SCALE GENOMIC DNA]</scope>
    <source>
        <strain evidence="13">JCM 17986</strain>
    </source>
</reference>
<evidence type="ECO:0000256" key="4">
    <source>
        <dbReference type="ARBA" id="ARBA00022600"/>
    </source>
</evidence>
<dbReference type="SUPFAM" id="SSF51011">
    <property type="entry name" value="Glycosyl hydrolase domain"/>
    <property type="match status" value="1"/>
</dbReference>
<evidence type="ECO:0000256" key="2">
    <source>
        <dbReference type="ARBA" id="ARBA00004964"/>
    </source>
</evidence>
<dbReference type="InterPro" id="IPR006407">
    <property type="entry name" value="GlgB"/>
</dbReference>
<dbReference type="InterPro" id="IPR017853">
    <property type="entry name" value="GH"/>
</dbReference>
<dbReference type="InterPro" id="IPR006048">
    <property type="entry name" value="A-amylase/branching_C"/>
</dbReference>
<dbReference type="RefSeq" id="WP_425584756.1">
    <property type="nucleotide sequence ID" value="NZ_BAABHS010000001.1"/>
</dbReference>
<evidence type="ECO:0000313" key="12">
    <source>
        <dbReference type="EMBL" id="GAA4945053.1"/>
    </source>
</evidence>
<dbReference type="Pfam" id="PF00128">
    <property type="entry name" value="Alpha-amylase"/>
    <property type="match status" value="1"/>
</dbReference>
<feature type="active site" description="Nucleophile" evidence="9">
    <location>
        <position position="462"/>
    </location>
</feature>
<dbReference type="EC" id="2.4.1.18" evidence="9"/>
<feature type="compositionally biased region" description="Low complexity" evidence="10">
    <location>
        <begin position="12"/>
        <end position="22"/>
    </location>
</feature>
<dbReference type="SUPFAM" id="SSF81296">
    <property type="entry name" value="E set domains"/>
    <property type="match status" value="2"/>
</dbReference>
<comment type="subunit">
    <text evidence="9">Monomer.</text>
</comment>
<dbReference type="InterPro" id="IPR014756">
    <property type="entry name" value="Ig_E-set"/>
</dbReference>
<comment type="catalytic activity">
    <reaction evidence="1 9">
        <text>Transfers a segment of a (1-&gt;4)-alpha-D-glucan chain to a primary hydroxy group in a similar glucan chain.</text>
        <dbReference type="EC" id="2.4.1.18"/>
    </reaction>
</comment>
<feature type="compositionally biased region" description="Low complexity" evidence="10">
    <location>
        <begin position="32"/>
        <end position="59"/>
    </location>
</feature>
<evidence type="ECO:0000256" key="7">
    <source>
        <dbReference type="ARBA" id="ARBA00023056"/>
    </source>
</evidence>
<dbReference type="HAMAP" id="MF_00685">
    <property type="entry name" value="GlgB"/>
    <property type="match status" value="1"/>
</dbReference>
<dbReference type="Proteomes" id="UP001500466">
    <property type="component" value="Unassembled WGS sequence"/>
</dbReference>
<name>A0ABP9GJ46_9ACTN</name>
<proteinExistence type="inferred from homology"/>
<keyword evidence="7 9" id="KW-0320">Glycogen biosynthesis</keyword>
<dbReference type="InterPro" id="IPR004193">
    <property type="entry name" value="Glyco_hydro_13_N"/>
</dbReference>